<dbReference type="Proteomes" id="UP000008386">
    <property type="component" value="Chromosome"/>
</dbReference>
<dbReference type="STRING" id="529709.PYCH_01990"/>
<gene>
    <name evidence="1" type="ordered locus">PYCH_01990</name>
</gene>
<dbReference type="HOGENOM" id="CLU_3338638_0_0_2"/>
<proteinExistence type="predicted"/>
<reference evidence="1 2" key="1">
    <citation type="journal article" date="2011" name="J. Bacteriol.">
        <title>Complete genome sequence of the obligate piezophilic hyperthermophilic archaeon Pyrococcus yayanosii CH1.</title>
        <authorList>
            <person name="Jun X."/>
            <person name="Lupeng L."/>
            <person name="Minjuan X."/>
            <person name="Oger P."/>
            <person name="Fengping W."/>
            <person name="Jebbar M."/>
            <person name="Xiang X."/>
        </authorList>
    </citation>
    <scope>NUCLEOTIDE SEQUENCE [LARGE SCALE GENOMIC DNA]</scope>
    <source>
        <strain evidence="2">CH1 / JCM 16557</strain>
    </source>
</reference>
<organism evidence="1 2">
    <name type="scientific">Pyrococcus yayanosii (strain CH1 / JCM 16557)</name>
    <dbReference type="NCBI Taxonomy" id="529709"/>
    <lineage>
        <taxon>Archaea</taxon>
        <taxon>Methanobacteriati</taxon>
        <taxon>Methanobacteriota</taxon>
        <taxon>Thermococci</taxon>
        <taxon>Thermococcales</taxon>
        <taxon>Thermococcaceae</taxon>
        <taxon>Pyrococcus</taxon>
    </lineage>
</organism>
<dbReference type="KEGG" id="pya:PYCH_01990"/>
<dbReference type="AlphaFoldDB" id="F8AG65"/>
<evidence type="ECO:0000313" key="2">
    <source>
        <dbReference type="Proteomes" id="UP000008386"/>
    </source>
</evidence>
<protein>
    <submittedName>
        <fullName evidence="1">Uncharacterized protein</fullName>
    </submittedName>
</protein>
<dbReference type="EMBL" id="CP002779">
    <property type="protein sequence ID" value="AEH23901.1"/>
    <property type="molecule type" value="Genomic_DNA"/>
</dbReference>
<name>F8AG65_PYRYC</name>
<sequence>MEQGIQNEVATLEVGALIGNVGIKDLEEWLGTPSRTL</sequence>
<accession>F8AG65</accession>
<keyword evidence="2" id="KW-1185">Reference proteome</keyword>
<evidence type="ECO:0000313" key="1">
    <source>
        <dbReference type="EMBL" id="AEH23901.1"/>
    </source>
</evidence>